<dbReference type="Gene3D" id="3.10.560.10">
    <property type="entry name" value="Outer membrane lipoprotein wza domain like"/>
    <property type="match status" value="1"/>
</dbReference>
<dbReference type="PANTHER" id="PTHR33619:SF3">
    <property type="entry name" value="POLYSACCHARIDE EXPORT PROTEIN GFCE-RELATED"/>
    <property type="match status" value="1"/>
</dbReference>
<keyword evidence="13" id="KW-0998">Cell outer membrane</keyword>
<keyword evidence="7 15" id="KW-0732">Signal</keyword>
<evidence type="ECO:0000256" key="5">
    <source>
        <dbReference type="ARBA" id="ARBA00022597"/>
    </source>
</evidence>
<dbReference type="Pfam" id="PF02563">
    <property type="entry name" value="Poly_export"/>
    <property type="match status" value="1"/>
</dbReference>
<dbReference type="InterPro" id="IPR054765">
    <property type="entry name" value="SLBB_dom"/>
</dbReference>
<keyword evidence="4" id="KW-1134">Transmembrane beta strand</keyword>
<keyword evidence="3" id="KW-0813">Transport</keyword>
<evidence type="ECO:0000313" key="19">
    <source>
        <dbReference type="Proteomes" id="UP000634004"/>
    </source>
</evidence>
<reference evidence="18" key="1">
    <citation type="journal article" date="2014" name="Int. J. Syst. Evol. Microbiol.">
        <title>Complete genome sequence of Corynebacterium casei LMG S-19264T (=DSM 44701T), isolated from a smear-ripened cheese.</title>
        <authorList>
            <consortium name="US DOE Joint Genome Institute (JGI-PGF)"/>
            <person name="Walter F."/>
            <person name="Albersmeier A."/>
            <person name="Kalinowski J."/>
            <person name="Ruckert C."/>
        </authorList>
    </citation>
    <scope>NUCLEOTIDE SEQUENCE</scope>
    <source>
        <strain evidence="18">KCTC 32513</strain>
    </source>
</reference>
<dbReference type="GO" id="GO:0046930">
    <property type="term" value="C:pore complex"/>
    <property type="evidence" value="ECO:0007669"/>
    <property type="project" value="UniProtKB-KW"/>
</dbReference>
<comment type="subcellular location">
    <subcellularLocation>
        <location evidence="1">Cell outer membrane</location>
        <topology evidence="1">Multi-pass membrane protein</topology>
    </subcellularLocation>
</comment>
<evidence type="ECO:0000256" key="12">
    <source>
        <dbReference type="ARBA" id="ARBA00023139"/>
    </source>
</evidence>
<evidence type="ECO:0000256" key="9">
    <source>
        <dbReference type="ARBA" id="ARBA00023065"/>
    </source>
</evidence>
<accession>A0A8J3CP84</accession>
<evidence type="ECO:0000256" key="11">
    <source>
        <dbReference type="ARBA" id="ARBA00023136"/>
    </source>
</evidence>
<dbReference type="Proteomes" id="UP000634004">
    <property type="component" value="Unassembled WGS sequence"/>
</dbReference>
<evidence type="ECO:0000256" key="6">
    <source>
        <dbReference type="ARBA" id="ARBA00022692"/>
    </source>
</evidence>
<dbReference type="PANTHER" id="PTHR33619">
    <property type="entry name" value="POLYSACCHARIDE EXPORT PROTEIN GFCE-RELATED"/>
    <property type="match status" value="1"/>
</dbReference>
<dbReference type="GO" id="GO:0006811">
    <property type="term" value="P:monoatomic ion transport"/>
    <property type="evidence" value="ECO:0007669"/>
    <property type="project" value="UniProtKB-KW"/>
</dbReference>
<evidence type="ECO:0000256" key="15">
    <source>
        <dbReference type="SAM" id="SignalP"/>
    </source>
</evidence>
<evidence type="ECO:0000256" key="10">
    <source>
        <dbReference type="ARBA" id="ARBA00023114"/>
    </source>
</evidence>
<dbReference type="GO" id="GO:0015159">
    <property type="term" value="F:polysaccharide transmembrane transporter activity"/>
    <property type="evidence" value="ECO:0007669"/>
    <property type="project" value="InterPro"/>
</dbReference>
<evidence type="ECO:0008006" key="20">
    <source>
        <dbReference type="Google" id="ProtNLM"/>
    </source>
</evidence>
<comment type="caution">
    <text evidence="18">The sequence shown here is derived from an EMBL/GenBank/DDBJ whole genome shotgun (WGS) entry which is preliminary data.</text>
</comment>
<evidence type="ECO:0000313" key="18">
    <source>
        <dbReference type="EMBL" id="GHA84972.1"/>
    </source>
</evidence>
<evidence type="ECO:0000259" key="17">
    <source>
        <dbReference type="Pfam" id="PF22461"/>
    </source>
</evidence>
<keyword evidence="11" id="KW-0472">Membrane</keyword>
<feature type="domain" description="SLBB" evidence="17">
    <location>
        <begin position="146"/>
        <end position="224"/>
    </location>
</feature>
<dbReference type="EMBL" id="BMZH01000002">
    <property type="protein sequence ID" value="GHA84972.1"/>
    <property type="molecule type" value="Genomic_DNA"/>
</dbReference>
<dbReference type="Pfam" id="PF22461">
    <property type="entry name" value="SLBB_2"/>
    <property type="match status" value="1"/>
</dbReference>
<dbReference type="GO" id="GO:0009279">
    <property type="term" value="C:cell outer membrane"/>
    <property type="evidence" value="ECO:0007669"/>
    <property type="project" value="UniProtKB-SubCell"/>
</dbReference>
<proteinExistence type="inferred from homology"/>
<keyword evidence="12" id="KW-0564">Palmitate</keyword>
<dbReference type="AlphaFoldDB" id="A0A8J3CP84"/>
<comment type="similarity">
    <text evidence="2">Belongs to the BexD/CtrA/VexA family.</text>
</comment>
<keyword evidence="6" id="KW-0812">Transmembrane</keyword>
<evidence type="ECO:0000256" key="8">
    <source>
        <dbReference type="ARBA" id="ARBA00023047"/>
    </source>
</evidence>
<keyword evidence="14" id="KW-0449">Lipoprotein</keyword>
<evidence type="ECO:0000256" key="4">
    <source>
        <dbReference type="ARBA" id="ARBA00022452"/>
    </source>
</evidence>
<gene>
    <name evidence="18" type="ORF">GCM10009069_05110</name>
</gene>
<keyword evidence="9" id="KW-0406">Ion transport</keyword>
<keyword evidence="5" id="KW-0762">Sugar transport</keyword>
<organism evidence="18 19">
    <name type="scientific">Algimonas arctica</name>
    <dbReference type="NCBI Taxonomy" id="1479486"/>
    <lineage>
        <taxon>Bacteria</taxon>
        <taxon>Pseudomonadati</taxon>
        <taxon>Pseudomonadota</taxon>
        <taxon>Alphaproteobacteria</taxon>
        <taxon>Maricaulales</taxon>
        <taxon>Robiginitomaculaceae</taxon>
        <taxon>Algimonas</taxon>
    </lineage>
</organism>
<keyword evidence="19" id="KW-1185">Reference proteome</keyword>
<feature type="signal peptide" evidence="15">
    <location>
        <begin position="1"/>
        <end position="30"/>
    </location>
</feature>
<dbReference type="GO" id="GO:0015288">
    <property type="term" value="F:porin activity"/>
    <property type="evidence" value="ECO:0007669"/>
    <property type="project" value="UniProtKB-KW"/>
</dbReference>
<evidence type="ECO:0000256" key="3">
    <source>
        <dbReference type="ARBA" id="ARBA00022448"/>
    </source>
</evidence>
<keyword evidence="8" id="KW-0625">Polysaccharide transport</keyword>
<name>A0A8J3CP84_9PROT</name>
<evidence type="ECO:0000259" key="16">
    <source>
        <dbReference type="Pfam" id="PF02563"/>
    </source>
</evidence>
<evidence type="ECO:0000256" key="1">
    <source>
        <dbReference type="ARBA" id="ARBA00004571"/>
    </source>
</evidence>
<dbReference type="InterPro" id="IPR003715">
    <property type="entry name" value="Poly_export_N"/>
</dbReference>
<reference evidence="18" key="2">
    <citation type="submission" date="2020-09" db="EMBL/GenBank/DDBJ databases">
        <authorList>
            <person name="Sun Q."/>
            <person name="Kim S."/>
        </authorList>
    </citation>
    <scope>NUCLEOTIDE SEQUENCE</scope>
    <source>
        <strain evidence="18">KCTC 32513</strain>
    </source>
</reference>
<dbReference type="PROSITE" id="PS51257">
    <property type="entry name" value="PROKAR_LIPOPROTEIN"/>
    <property type="match status" value="1"/>
</dbReference>
<evidence type="ECO:0000256" key="13">
    <source>
        <dbReference type="ARBA" id="ARBA00023237"/>
    </source>
</evidence>
<sequence>MVTLRILKKNPLQKAGVLCLAMLVTGCASTPSLSSLQTQAAERGVKDVTFTDALPSVDFGNLVSERVYPKLQVGDGADVKIFGFEDISGRFIVNRDGTIIFPLIGSQQVEGLDALDLQMKLTQAYGDGFVRDPSITVEVDTAPLGRIVVDGAVNRPEVIDLEEPMRLSEAIALAGGLNDDADMDGVFIVRSVNNQRYVKTVDLADLRGLGSEEPLLIPNDFVFVQADKNRQLYQDFLTLIPALNLAAIIATR</sequence>
<evidence type="ECO:0000256" key="14">
    <source>
        <dbReference type="ARBA" id="ARBA00023288"/>
    </source>
</evidence>
<protein>
    <recommendedName>
        <fullName evidence="20">Polysaccharide export protein</fullName>
    </recommendedName>
</protein>
<feature type="domain" description="Polysaccharide export protein N-terminal" evidence="16">
    <location>
        <begin position="70"/>
        <end position="139"/>
    </location>
</feature>
<evidence type="ECO:0000256" key="2">
    <source>
        <dbReference type="ARBA" id="ARBA00009450"/>
    </source>
</evidence>
<evidence type="ECO:0000256" key="7">
    <source>
        <dbReference type="ARBA" id="ARBA00022729"/>
    </source>
</evidence>
<dbReference type="InterPro" id="IPR049712">
    <property type="entry name" value="Poly_export"/>
</dbReference>
<feature type="chain" id="PRO_5035310185" description="Polysaccharide export protein" evidence="15">
    <location>
        <begin position="31"/>
        <end position="252"/>
    </location>
</feature>
<keyword evidence="10" id="KW-0626">Porin</keyword>
<dbReference type="RefSeq" id="WP_189495115.1">
    <property type="nucleotide sequence ID" value="NZ_BMZH01000002.1"/>
</dbReference>
<dbReference type="Gene3D" id="3.30.1950.10">
    <property type="entry name" value="wza like domain"/>
    <property type="match status" value="1"/>
</dbReference>